<gene>
    <name evidence="1" type="ORF">ACM15_06160</name>
</gene>
<dbReference type="Proteomes" id="UP000036166">
    <property type="component" value="Unassembled WGS sequence"/>
</dbReference>
<evidence type="ECO:0000313" key="1">
    <source>
        <dbReference type="EMBL" id="KMM34596.1"/>
    </source>
</evidence>
<dbReference type="PATRIC" id="fig|328812.4.peg.1320"/>
<dbReference type="RefSeq" id="WP_046147404.1">
    <property type="nucleotide sequence ID" value="NZ_AP031410.1"/>
</dbReference>
<accession>A0A0J6CEP7</accession>
<name>A0A0J6CEP7_9BACT</name>
<organism evidence="1 2">
    <name type="scientific">Parabacteroides goldsteinii</name>
    <dbReference type="NCBI Taxonomy" id="328812"/>
    <lineage>
        <taxon>Bacteria</taxon>
        <taxon>Pseudomonadati</taxon>
        <taxon>Bacteroidota</taxon>
        <taxon>Bacteroidia</taxon>
        <taxon>Bacteroidales</taxon>
        <taxon>Tannerellaceae</taxon>
        <taxon>Parabacteroides</taxon>
    </lineage>
</organism>
<proteinExistence type="predicted"/>
<protein>
    <submittedName>
        <fullName evidence="1">Uncharacterized protein</fullName>
    </submittedName>
</protein>
<dbReference type="AlphaFoldDB" id="A0A0J6CEP7"/>
<sequence length="223" mass="25823">MKIIHILLKELFALFAFPCILGAQEALNISSDVFLFDRFTKGKILLTDKRYIETQFNYNCEKQELYYKDGNEYQMIYNTSNIDTLWIGNRKFVPAHEGVRFFECIPVGDGTLLVDWKIKLYYKGKRGAMGVVSQAGGQASVDMELMRNRGISNPDNSVYKKDNRNTYRTCLDGQQVSFSNLKSFLKLYPDTHRKVIRQLVKEQSISFDDPWQVAKLIVLCQTI</sequence>
<reference evidence="1 2" key="1">
    <citation type="submission" date="2015-06" db="EMBL/GenBank/DDBJ databases">
        <title>Draft Genome Sequence of Parabacteroides goldsteinii with Putative Novel Metallo-Beta-Lactamases Isolated from a Blood Culture from a Human Patient.</title>
        <authorList>
            <person name="Krogh T.J."/>
            <person name="Agergaard C.N."/>
            <person name="Moller-Jensen J."/>
            <person name="Justesen U.S."/>
        </authorList>
    </citation>
    <scope>NUCLEOTIDE SEQUENCE [LARGE SCALE GENOMIC DNA]</scope>
    <source>
        <strain evidence="1 2">910340</strain>
    </source>
</reference>
<evidence type="ECO:0000313" key="2">
    <source>
        <dbReference type="Proteomes" id="UP000036166"/>
    </source>
</evidence>
<comment type="caution">
    <text evidence="1">The sequence shown here is derived from an EMBL/GenBank/DDBJ whole genome shotgun (WGS) entry which is preliminary data.</text>
</comment>
<dbReference type="EMBL" id="LFJV01000015">
    <property type="protein sequence ID" value="KMM34596.1"/>
    <property type="molecule type" value="Genomic_DNA"/>
</dbReference>